<evidence type="ECO:0000256" key="5">
    <source>
        <dbReference type="ARBA" id="ARBA00022692"/>
    </source>
</evidence>
<dbReference type="PANTHER" id="PTHR38438">
    <property type="entry name" value="RIBOFLAVIN TRANSPORTER RIBU"/>
    <property type="match status" value="1"/>
</dbReference>
<keyword evidence="4 8" id="KW-1003">Cell membrane</keyword>
<organism evidence="10 11">
    <name type="scientific">Metabacillus indicus</name>
    <name type="common">Bacillus indicus</name>
    <dbReference type="NCBI Taxonomy" id="246786"/>
    <lineage>
        <taxon>Bacteria</taxon>
        <taxon>Bacillati</taxon>
        <taxon>Bacillota</taxon>
        <taxon>Bacilli</taxon>
        <taxon>Bacillales</taxon>
        <taxon>Bacillaceae</taxon>
        <taxon>Metabacillus</taxon>
    </lineage>
</organism>
<evidence type="ECO:0000256" key="6">
    <source>
        <dbReference type="ARBA" id="ARBA00022989"/>
    </source>
</evidence>
<dbReference type="Gene3D" id="1.10.1760.20">
    <property type="match status" value="1"/>
</dbReference>
<dbReference type="RefSeq" id="WP_029280185.1">
    <property type="nucleotide sequence ID" value="NZ_CANLZQ010000004.1"/>
</dbReference>
<comment type="subcellular location">
    <subcellularLocation>
        <location evidence="1">Cell membrane</location>
        <topology evidence="1">Multi-pass membrane protein</topology>
    </subcellularLocation>
</comment>
<feature type="transmembrane region" description="Helical" evidence="9">
    <location>
        <begin position="43"/>
        <end position="62"/>
    </location>
</feature>
<keyword evidence="6 9" id="KW-1133">Transmembrane helix</keyword>
<dbReference type="AlphaFoldDB" id="A0A084H0H3"/>
<evidence type="ECO:0000256" key="3">
    <source>
        <dbReference type="ARBA" id="ARBA00022448"/>
    </source>
</evidence>
<dbReference type="STRING" id="246786.GS18_0209765"/>
<dbReference type="PANTHER" id="PTHR38438:SF1">
    <property type="entry name" value="RIBOFLAVIN TRANSPORTER RIBU"/>
    <property type="match status" value="1"/>
</dbReference>
<proteinExistence type="inferred from homology"/>
<protein>
    <recommendedName>
        <fullName evidence="8">Riboflavin transporter</fullName>
    </recommendedName>
</protein>
<comment type="function">
    <text evidence="8">Probably a riboflavin-binding protein that interacts with the energy-coupling factor (ECF) ABC-transporter complex.</text>
</comment>
<evidence type="ECO:0000256" key="1">
    <source>
        <dbReference type="ARBA" id="ARBA00004651"/>
    </source>
</evidence>
<comment type="caution">
    <text evidence="10">The sequence shown here is derived from an EMBL/GenBank/DDBJ whole genome shotgun (WGS) entry which is preliminary data.</text>
</comment>
<dbReference type="InterPro" id="IPR025720">
    <property type="entry name" value="RibU"/>
</dbReference>
<dbReference type="Pfam" id="PF12822">
    <property type="entry name" value="ECF_trnsprt"/>
    <property type="match status" value="1"/>
</dbReference>
<keyword evidence="7 8" id="KW-0472">Membrane</keyword>
<evidence type="ECO:0000256" key="9">
    <source>
        <dbReference type="SAM" id="Phobius"/>
    </source>
</evidence>
<evidence type="ECO:0000256" key="4">
    <source>
        <dbReference type="ARBA" id="ARBA00022475"/>
    </source>
</evidence>
<comment type="similarity">
    <text evidence="2 8">Belongs to the prokaryotic riboflavin transporter (P-RFT) (TC 2.A.87) family.</text>
</comment>
<feature type="transmembrane region" description="Helical" evidence="9">
    <location>
        <begin position="108"/>
        <end position="131"/>
    </location>
</feature>
<name>A0A084H0H3_METID</name>
<evidence type="ECO:0000313" key="11">
    <source>
        <dbReference type="Proteomes" id="UP000028549"/>
    </source>
</evidence>
<keyword evidence="5 9" id="KW-0812">Transmembrane</keyword>
<dbReference type="OrthoDB" id="9809216at2"/>
<dbReference type="GO" id="GO:0005886">
    <property type="term" value="C:plasma membrane"/>
    <property type="evidence" value="ECO:0007669"/>
    <property type="project" value="UniProtKB-SubCell"/>
</dbReference>
<dbReference type="GO" id="GO:0032217">
    <property type="term" value="F:riboflavin transmembrane transporter activity"/>
    <property type="evidence" value="ECO:0007669"/>
    <property type="project" value="UniProtKB-UniRule"/>
</dbReference>
<dbReference type="InterPro" id="IPR024529">
    <property type="entry name" value="ECF_trnsprt_substrate-spec"/>
</dbReference>
<reference evidence="10 11" key="1">
    <citation type="journal article" date="2005" name="Int. J. Syst. Evol. Microbiol.">
        <title>Bacillus cibi sp. nov., isolated from jeotgal, a traditional Korean fermented seafood.</title>
        <authorList>
            <person name="Yoon J.H."/>
            <person name="Lee C.H."/>
            <person name="Oh T.K."/>
        </authorList>
    </citation>
    <scope>NUCLEOTIDE SEQUENCE [LARGE SCALE GENOMIC DNA]</scope>
    <source>
        <strain evidence="10 11">DSM 16189</strain>
    </source>
</reference>
<accession>A0A084H0H3</accession>
<evidence type="ECO:0000256" key="2">
    <source>
        <dbReference type="ARBA" id="ARBA00005540"/>
    </source>
</evidence>
<keyword evidence="3 8" id="KW-0813">Transport</keyword>
<evidence type="ECO:0000256" key="8">
    <source>
        <dbReference type="PIRNR" id="PIRNR037778"/>
    </source>
</evidence>
<evidence type="ECO:0000256" key="7">
    <source>
        <dbReference type="ARBA" id="ARBA00023136"/>
    </source>
</evidence>
<dbReference type="Proteomes" id="UP000028549">
    <property type="component" value="Unassembled WGS sequence"/>
</dbReference>
<feature type="transmembrane region" description="Helical" evidence="9">
    <location>
        <begin position="12"/>
        <end position="31"/>
    </location>
</feature>
<gene>
    <name evidence="10" type="ORF">GS18_0209765</name>
</gene>
<sequence>MQQSKVKKQVSIAMLASVGFVLMIFNFPIGFSSFLELDFGDVPAIIAAILYGPGAGIMVEALKNVLHYIIMGNAAGVPVGQLANFTAGVLYILPASYLYRRMNSMKGLAIGLSAGTVLMAGAMSVLNYYLFIPAYTWFLNAPAMAAPELKALIVSGILPFNLIKGIVMGFVFMAIFAKLKTWVHAQNDYKRAA</sequence>
<dbReference type="EMBL" id="JNVC02000004">
    <property type="protein sequence ID" value="KEZ53085.1"/>
    <property type="molecule type" value="Genomic_DNA"/>
</dbReference>
<evidence type="ECO:0000313" key="10">
    <source>
        <dbReference type="EMBL" id="KEZ53085.1"/>
    </source>
</evidence>
<keyword evidence="11" id="KW-1185">Reference proteome</keyword>
<feature type="transmembrane region" description="Helical" evidence="9">
    <location>
        <begin position="151"/>
        <end position="177"/>
    </location>
</feature>
<dbReference type="PIRSF" id="PIRSF037778">
    <property type="entry name" value="UCP037778_transp_RibU"/>
    <property type="match status" value="1"/>
</dbReference>